<dbReference type="GO" id="GO:0005730">
    <property type="term" value="C:nucleolus"/>
    <property type="evidence" value="ECO:0007669"/>
    <property type="project" value="TreeGrafter"/>
</dbReference>
<feature type="region of interest" description="Disordered" evidence="1">
    <location>
        <begin position="1102"/>
        <end position="1130"/>
    </location>
</feature>
<dbReference type="Pfam" id="PF20566">
    <property type="entry name" value="Eap1"/>
    <property type="match status" value="1"/>
</dbReference>
<sequence length="1130" mass="127251">MISRSGQDGRCSQSQERGKDNSWLPPWISRLRATGFKYLQSNKPRDNEELPVYLPDIMETWQSGAQANNEPIMSAAAIVLDLLLQFLSRSLATVPYGIGLCRTLLRRQQQELIARNLSVDKGKTFIICPTLRMLREAICFDGGVVAKPIFRARGNTFKSLARNMGIRYTGEGTEDRQRTSARTTAVRLYLCALKYLHVEAKQELLSQRDMVAALTRNLQHDPAFLVLEILQGLKQYVLQDDQISRDARRKLLNGFTLSNIATLYNFSNAGNDRKEALTNILRMALKIQQSEYDEKEQIWLLLSEVAETAKEMVDSGPLPSPLVAFAYHALDVLKNPLHCLYPKTNQFLTRAPLWDPDKVPLVQEIVQEEPKGNSFYAQVGWLATYALSCLRNPGDVDLFRRKRAFGPIFERIFALAGVPYMQAPLRRQLLRIIYRVTETDGSSSTLTTRFGIIAWLKAQAAMCKDEKEAQVYEALVQRMARNGDRERISRWSKGGIEVLDWMGPPPENHRNQPKNSSDRGKTGDGLVPNQENRRPALDRSGSRNIASMTDPEDIILGPPRMAFASSTLRTGRPRDADGAARDPDRQDRSDRFNYRNRTSDSENPVGDKFRDSRDTKAGPVRRRGDQEQDSDGWSTVKPRKSFGHEGAERFQSRMGGTDRFGTRDHQRVRERDERDGEGRRRNLEHVARDKDGDEAFEAPRRSGLNRGRSEPWFRDGKDEAAPSQMSQRERIDRNKNWRERESEDRSHEKNGDRYGGDRERPFDRKWDRDREQRVEREPEWLDEPAEEKAQAHTMEDFQKFMESMKKSKAGPAEPDEPTAGPATRRENHSVDAANEADLKVASAPPVESGPDKFFMAFGGGSLDGKKQSAELKEAAKAKAGKPSSNKEFLMMLMQSNRSAREPPQRTVNVNEQLVMQMPQPTKAVNLPNLPQGPDLGLDYPRDHMPTQRQLRGQGMPSFMDEQFHGPEPVESRAQGPPTQILQRANMGGLDHHMHPYQMGLGGQQQLPPQRPMIPPPGLSNAPRNLTMAQPINGQQQLLNQQLSQQLNQQAGMFTPNFAPSGFPPEALLAPHSARAMPPPPPGFFGGPPPGFVPPGMLGFQGHEGHVFPGGPLPFDRRGMLPPGAGAYRGP</sequence>
<dbReference type="AlphaFoldDB" id="A0AAD9HXX6"/>
<dbReference type="GO" id="GO:0000466">
    <property type="term" value="P:maturation of 5.8S rRNA from tricistronic rRNA transcript (SSU-rRNA, 5.8S rRNA, LSU-rRNA)"/>
    <property type="evidence" value="ECO:0007669"/>
    <property type="project" value="TreeGrafter"/>
</dbReference>
<dbReference type="Proteomes" id="UP001217918">
    <property type="component" value="Unassembled WGS sequence"/>
</dbReference>
<name>A0AAD9HXX6_9PEZI</name>
<evidence type="ECO:0000313" key="3">
    <source>
        <dbReference type="EMBL" id="KAK2066999.1"/>
    </source>
</evidence>
<evidence type="ECO:0000259" key="2">
    <source>
        <dbReference type="Pfam" id="PF11707"/>
    </source>
</evidence>
<feature type="region of interest" description="Disordered" evidence="1">
    <location>
        <begin position="1"/>
        <end position="23"/>
    </location>
</feature>
<comment type="caution">
    <text evidence="3">The sequence shown here is derived from an EMBL/GenBank/DDBJ whole genome shotgun (WGS) entry which is preliminary data.</text>
</comment>
<feature type="compositionally biased region" description="Basic and acidic residues" evidence="1">
    <location>
        <begin position="572"/>
        <end position="626"/>
    </location>
</feature>
<protein>
    <recommendedName>
        <fullName evidence="2">URB1 N-terminal domain-containing protein</fullName>
    </recommendedName>
</protein>
<dbReference type="GO" id="GO:0000463">
    <property type="term" value="P:maturation of LSU-rRNA from tricistronic rRNA transcript (SSU-rRNA, 5.8S rRNA, LSU-rRNA)"/>
    <property type="evidence" value="ECO:0007669"/>
    <property type="project" value="TreeGrafter"/>
</dbReference>
<reference evidence="3" key="1">
    <citation type="journal article" date="2023" name="Mol. Plant Microbe Interact.">
        <title>Elucidating the Obligate Nature and Biological Capacity of an Invasive Fungal Corn Pathogen.</title>
        <authorList>
            <person name="MacCready J.S."/>
            <person name="Roggenkamp E.M."/>
            <person name="Gdanetz K."/>
            <person name="Chilvers M.I."/>
        </authorList>
    </citation>
    <scope>NUCLEOTIDE SEQUENCE</scope>
    <source>
        <strain evidence="3">PM02</strain>
    </source>
</reference>
<dbReference type="InterPro" id="IPR039844">
    <property type="entry name" value="URB1"/>
</dbReference>
<feature type="compositionally biased region" description="Basic and acidic residues" evidence="1">
    <location>
        <begin position="660"/>
        <end position="700"/>
    </location>
</feature>
<keyword evidence="4" id="KW-1185">Reference proteome</keyword>
<dbReference type="InterPro" id="IPR021714">
    <property type="entry name" value="URB1_N"/>
</dbReference>
<dbReference type="Pfam" id="PF11707">
    <property type="entry name" value="Npa1"/>
    <property type="match status" value="1"/>
</dbReference>
<dbReference type="EMBL" id="JAQQPM010000001">
    <property type="protein sequence ID" value="KAK2066999.1"/>
    <property type="molecule type" value="Genomic_DNA"/>
</dbReference>
<feature type="compositionally biased region" description="Basic and acidic residues" evidence="1">
    <location>
        <begin position="531"/>
        <end position="541"/>
    </location>
</feature>
<evidence type="ECO:0000256" key="1">
    <source>
        <dbReference type="SAM" id="MobiDB-lite"/>
    </source>
</evidence>
<feature type="compositionally biased region" description="Basic and acidic residues" evidence="1">
    <location>
        <begin position="727"/>
        <end position="779"/>
    </location>
</feature>
<accession>A0AAD9HXX6</accession>
<feature type="compositionally biased region" description="Polar residues" evidence="1">
    <location>
        <begin position="1"/>
        <end position="15"/>
    </location>
</feature>
<feature type="compositionally biased region" description="Basic and acidic residues" evidence="1">
    <location>
        <begin position="642"/>
        <end position="651"/>
    </location>
</feature>
<dbReference type="PANTHER" id="PTHR13500:SF0">
    <property type="entry name" value="NUCLEOLAR PRE-RIBOSOMAL-ASSOCIATED PROTEIN 1"/>
    <property type="match status" value="1"/>
</dbReference>
<evidence type="ECO:0000313" key="4">
    <source>
        <dbReference type="Proteomes" id="UP001217918"/>
    </source>
</evidence>
<feature type="domain" description="URB1 N-terminal" evidence="2">
    <location>
        <begin position="54"/>
        <end position="276"/>
    </location>
</feature>
<feature type="compositionally biased region" description="Basic and acidic residues" evidence="1">
    <location>
        <begin position="707"/>
        <end position="720"/>
    </location>
</feature>
<feature type="region of interest" description="Disordered" evidence="1">
    <location>
        <begin position="498"/>
        <end position="848"/>
    </location>
</feature>
<feature type="compositionally biased region" description="Basic and acidic residues" evidence="1">
    <location>
        <begin position="786"/>
        <end position="805"/>
    </location>
</feature>
<dbReference type="PANTHER" id="PTHR13500">
    <property type="entry name" value="NUCLEOLAR PRERIBOSOMAL-ASSOCIATED PROTEIN 1"/>
    <property type="match status" value="1"/>
</dbReference>
<organism evidence="3 4">
    <name type="scientific">Phyllachora maydis</name>
    <dbReference type="NCBI Taxonomy" id="1825666"/>
    <lineage>
        <taxon>Eukaryota</taxon>
        <taxon>Fungi</taxon>
        <taxon>Dikarya</taxon>
        <taxon>Ascomycota</taxon>
        <taxon>Pezizomycotina</taxon>
        <taxon>Sordariomycetes</taxon>
        <taxon>Sordariomycetidae</taxon>
        <taxon>Phyllachorales</taxon>
        <taxon>Phyllachoraceae</taxon>
        <taxon>Phyllachora</taxon>
    </lineage>
</organism>
<gene>
    <name evidence="3" type="ORF">P8C59_000770</name>
</gene>
<proteinExistence type="predicted"/>
<dbReference type="InterPro" id="IPR046784">
    <property type="entry name" value="Eap1"/>
</dbReference>